<sequence length="356" mass="40704">MEVVIRRYICGVDLLRQAALQARGKHSACVDASSLGLEEIERRIKNGEFNWRANREDVLMNIGEPAKKLHTARSRNDQVFTDFRLWCRDAIDEILVVRGDFIIFFNQIFDALCKLSADSNANVQSVAHLLDRLVKDIVTESDQFSIEEFIPLPRERMSVLNPYVRQFLVGWITVLDSVPDIDILGFLPDFLDVLLLKSVDYGRPSYPDTMVRSQFHTYWHPYQGTRLTFITASEEELRSHLAKLVKNVEEMVSGCRTSDADGPPRLTNLRLCQCSYREASDVKSSPATPSATGVTVSYVVRFSPFLLLFAREVVRLLPVPRLRHHDEVGRRHDCIRVVALPHRLREPPRTTVITAD</sequence>
<dbReference type="PANTHER" id="PTHR16023:SF0">
    <property type="entry name" value="PROTEIN VAC14 HOMOLOG"/>
    <property type="match status" value="1"/>
</dbReference>
<dbReference type="AlphaFoldDB" id="A0AAQ3P054"/>
<proteinExistence type="predicted"/>
<dbReference type="InterPro" id="IPR024083">
    <property type="entry name" value="Fumarase/histidase_N"/>
</dbReference>
<keyword evidence="2" id="KW-1185">Reference proteome</keyword>
<dbReference type="Gene3D" id="1.10.275.10">
    <property type="entry name" value="Fumarase/aspartase (N-terminal domain)"/>
    <property type="match status" value="1"/>
</dbReference>
<dbReference type="SUPFAM" id="SSF48371">
    <property type="entry name" value="ARM repeat"/>
    <property type="match status" value="1"/>
</dbReference>
<dbReference type="GO" id="GO:0070772">
    <property type="term" value="C:PAS complex"/>
    <property type="evidence" value="ECO:0007669"/>
    <property type="project" value="InterPro"/>
</dbReference>
<dbReference type="GO" id="GO:0006661">
    <property type="term" value="P:phosphatidylinositol biosynthetic process"/>
    <property type="evidence" value="ECO:0007669"/>
    <property type="project" value="InterPro"/>
</dbReference>
<dbReference type="InterPro" id="IPR026825">
    <property type="entry name" value="Vac14"/>
</dbReference>
<protein>
    <submittedName>
        <fullName evidence="1">Uncharacterized protein</fullName>
    </submittedName>
</protein>
<accession>A0AAQ3P054</accession>
<reference evidence="1 2" key="1">
    <citation type="journal article" date="2023" name="Life. Sci Alliance">
        <title>Evolutionary insights into 3D genome organization and epigenetic landscape of Vigna mungo.</title>
        <authorList>
            <person name="Junaid A."/>
            <person name="Singh B."/>
            <person name="Bhatia S."/>
        </authorList>
    </citation>
    <scope>NUCLEOTIDE SEQUENCE [LARGE SCALE GENOMIC DNA]</scope>
    <source>
        <strain evidence="1">Urdbean</strain>
    </source>
</reference>
<organism evidence="1 2">
    <name type="scientific">Vigna mungo</name>
    <name type="common">Black gram</name>
    <name type="synonym">Phaseolus mungo</name>
    <dbReference type="NCBI Taxonomy" id="3915"/>
    <lineage>
        <taxon>Eukaryota</taxon>
        <taxon>Viridiplantae</taxon>
        <taxon>Streptophyta</taxon>
        <taxon>Embryophyta</taxon>
        <taxon>Tracheophyta</taxon>
        <taxon>Spermatophyta</taxon>
        <taxon>Magnoliopsida</taxon>
        <taxon>eudicotyledons</taxon>
        <taxon>Gunneridae</taxon>
        <taxon>Pentapetalae</taxon>
        <taxon>rosids</taxon>
        <taxon>fabids</taxon>
        <taxon>Fabales</taxon>
        <taxon>Fabaceae</taxon>
        <taxon>Papilionoideae</taxon>
        <taxon>50 kb inversion clade</taxon>
        <taxon>NPAAA clade</taxon>
        <taxon>indigoferoid/millettioid clade</taxon>
        <taxon>Phaseoleae</taxon>
        <taxon>Vigna</taxon>
    </lineage>
</organism>
<dbReference type="GO" id="GO:0003824">
    <property type="term" value="F:catalytic activity"/>
    <property type="evidence" value="ECO:0007669"/>
    <property type="project" value="InterPro"/>
</dbReference>
<gene>
    <name evidence="1" type="ORF">V8G54_007013</name>
</gene>
<evidence type="ECO:0000313" key="2">
    <source>
        <dbReference type="Proteomes" id="UP001374535"/>
    </source>
</evidence>
<dbReference type="Proteomes" id="UP001374535">
    <property type="component" value="Chromosome 2"/>
</dbReference>
<name>A0AAQ3P054_VIGMU</name>
<dbReference type="InterPro" id="IPR016024">
    <property type="entry name" value="ARM-type_fold"/>
</dbReference>
<dbReference type="InterPro" id="IPR008948">
    <property type="entry name" value="L-Aspartase-like"/>
</dbReference>
<dbReference type="SUPFAM" id="SSF48557">
    <property type="entry name" value="L-aspartase-like"/>
    <property type="match status" value="1"/>
</dbReference>
<dbReference type="PANTHER" id="PTHR16023">
    <property type="entry name" value="TAX1 BINDING PROTEIN-RELATED"/>
    <property type="match status" value="1"/>
</dbReference>
<dbReference type="GO" id="GO:0010008">
    <property type="term" value="C:endosome membrane"/>
    <property type="evidence" value="ECO:0007669"/>
    <property type="project" value="TreeGrafter"/>
</dbReference>
<dbReference type="Gene3D" id="1.20.200.10">
    <property type="entry name" value="Fumarase/aspartase (Central domain)"/>
    <property type="match status" value="1"/>
</dbReference>
<dbReference type="Pfam" id="PF12755">
    <property type="entry name" value="Vac14_Fab1_bd"/>
    <property type="match status" value="1"/>
</dbReference>
<evidence type="ECO:0000313" key="1">
    <source>
        <dbReference type="EMBL" id="WVZ19691.1"/>
    </source>
</evidence>
<dbReference type="EMBL" id="CP144699">
    <property type="protein sequence ID" value="WVZ19691.1"/>
    <property type="molecule type" value="Genomic_DNA"/>
</dbReference>